<dbReference type="EMBL" id="JBHSEP010000004">
    <property type="protein sequence ID" value="MFC4598299.1"/>
    <property type="molecule type" value="Genomic_DNA"/>
</dbReference>
<comment type="similarity">
    <text evidence="2">Belongs to the amino acid-polyamine-organocation (APC) superfamily. Spore germination protein (SGP) (TC 2.A.3.9) family.</text>
</comment>
<accession>A0ABV9FDM8</accession>
<feature type="transmembrane region" description="Helical" evidence="8">
    <location>
        <begin position="310"/>
        <end position="327"/>
    </location>
</feature>
<dbReference type="NCBIfam" id="TIGR00912">
    <property type="entry name" value="2A0309"/>
    <property type="match status" value="1"/>
</dbReference>
<reference evidence="10" key="1">
    <citation type="journal article" date="2019" name="Int. J. Syst. Evol. Microbiol.">
        <title>The Global Catalogue of Microorganisms (GCM) 10K type strain sequencing project: providing services to taxonomists for standard genome sequencing and annotation.</title>
        <authorList>
            <consortium name="The Broad Institute Genomics Platform"/>
            <consortium name="The Broad Institute Genome Sequencing Center for Infectious Disease"/>
            <person name="Wu L."/>
            <person name="Ma J."/>
        </authorList>
    </citation>
    <scope>NUCLEOTIDE SEQUENCE [LARGE SCALE GENOMIC DNA]</scope>
    <source>
        <strain evidence="10">CCUG 49571</strain>
    </source>
</reference>
<evidence type="ECO:0000256" key="4">
    <source>
        <dbReference type="ARBA" id="ARBA00022544"/>
    </source>
</evidence>
<dbReference type="PANTHER" id="PTHR34975">
    <property type="entry name" value="SPORE GERMINATION PROTEIN A2"/>
    <property type="match status" value="1"/>
</dbReference>
<feature type="transmembrane region" description="Helical" evidence="8">
    <location>
        <begin position="339"/>
        <end position="359"/>
    </location>
</feature>
<dbReference type="Pfam" id="PF03845">
    <property type="entry name" value="Spore_permease"/>
    <property type="match status" value="1"/>
</dbReference>
<evidence type="ECO:0000256" key="5">
    <source>
        <dbReference type="ARBA" id="ARBA00022692"/>
    </source>
</evidence>
<comment type="caution">
    <text evidence="9">The sequence shown here is derived from an EMBL/GenBank/DDBJ whole genome shotgun (WGS) entry which is preliminary data.</text>
</comment>
<keyword evidence="5 8" id="KW-0812">Transmembrane</keyword>
<evidence type="ECO:0000313" key="10">
    <source>
        <dbReference type="Proteomes" id="UP001596028"/>
    </source>
</evidence>
<organism evidence="9 10">
    <name type="scientific">Cohnella hongkongensis</name>
    <dbReference type="NCBI Taxonomy" id="178337"/>
    <lineage>
        <taxon>Bacteria</taxon>
        <taxon>Bacillati</taxon>
        <taxon>Bacillota</taxon>
        <taxon>Bacilli</taxon>
        <taxon>Bacillales</taxon>
        <taxon>Paenibacillaceae</taxon>
        <taxon>Cohnella</taxon>
    </lineage>
</organism>
<keyword evidence="6 8" id="KW-1133">Transmembrane helix</keyword>
<feature type="transmembrane region" description="Helical" evidence="8">
    <location>
        <begin position="191"/>
        <end position="211"/>
    </location>
</feature>
<dbReference type="PANTHER" id="PTHR34975:SF2">
    <property type="entry name" value="SPORE GERMINATION PROTEIN A2"/>
    <property type="match status" value="1"/>
</dbReference>
<feature type="transmembrane region" description="Helical" evidence="8">
    <location>
        <begin position="126"/>
        <end position="147"/>
    </location>
</feature>
<keyword evidence="4" id="KW-0309">Germination</keyword>
<evidence type="ECO:0000256" key="7">
    <source>
        <dbReference type="ARBA" id="ARBA00023136"/>
    </source>
</evidence>
<keyword evidence="7 8" id="KW-0472">Membrane</keyword>
<gene>
    <name evidence="9" type="ORF">ACFO3S_08595</name>
</gene>
<evidence type="ECO:0000256" key="8">
    <source>
        <dbReference type="SAM" id="Phobius"/>
    </source>
</evidence>
<evidence type="ECO:0000256" key="2">
    <source>
        <dbReference type="ARBA" id="ARBA00007998"/>
    </source>
</evidence>
<comment type="subcellular location">
    <subcellularLocation>
        <location evidence="1">Membrane</location>
        <topology evidence="1">Multi-pass membrane protein</topology>
    </subcellularLocation>
</comment>
<protein>
    <submittedName>
        <fullName evidence="9">Endospore germination permease</fullName>
    </submittedName>
</protein>
<feature type="transmembrane region" description="Helical" evidence="8">
    <location>
        <begin position="152"/>
        <end position="171"/>
    </location>
</feature>
<feature type="transmembrane region" description="Helical" evidence="8">
    <location>
        <begin position="223"/>
        <end position="245"/>
    </location>
</feature>
<name>A0ABV9FDM8_9BACL</name>
<keyword evidence="3" id="KW-0813">Transport</keyword>
<feature type="transmembrane region" description="Helical" evidence="8">
    <location>
        <begin position="86"/>
        <end position="106"/>
    </location>
</feature>
<dbReference type="InterPro" id="IPR004761">
    <property type="entry name" value="Spore_GerAB"/>
</dbReference>
<feature type="transmembrane region" description="Helical" evidence="8">
    <location>
        <begin position="276"/>
        <end position="298"/>
    </location>
</feature>
<evidence type="ECO:0000313" key="9">
    <source>
        <dbReference type="EMBL" id="MFC4598299.1"/>
    </source>
</evidence>
<proteinExistence type="inferred from homology"/>
<keyword evidence="10" id="KW-1185">Reference proteome</keyword>
<evidence type="ECO:0000256" key="3">
    <source>
        <dbReference type="ARBA" id="ARBA00022448"/>
    </source>
</evidence>
<evidence type="ECO:0000256" key="1">
    <source>
        <dbReference type="ARBA" id="ARBA00004141"/>
    </source>
</evidence>
<dbReference type="Proteomes" id="UP001596028">
    <property type="component" value="Unassembled WGS sequence"/>
</dbReference>
<feature type="transmembrane region" description="Helical" evidence="8">
    <location>
        <begin position="45"/>
        <end position="66"/>
    </location>
</feature>
<feature type="transmembrane region" description="Helical" evidence="8">
    <location>
        <begin position="12"/>
        <end position="33"/>
    </location>
</feature>
<dbReference type="RefSeq" id="WP_378094397.1">
    <property type="nucleotide sequence ID" value="NZ_JBHSEP010000004.1"/>
</dbReference>
<evidence type="ECO:0000256" key="6">
    <source>
        <dbReference type="ARBA" id="ARBA00022989"/>
    </source>
</evidence>
<sequence length="371" mass="40895">MKSFEYGDREIGATEVAYGVSNVVIGFGVLTLPRSLAAMTESSDGWMSLVLGGGIALVFGWLIAALCQRFPKMGLKEMTKAVANGAVANVVVLLFAMYTFLFAGYETRGLANISKQYLFDRTPEDAICLFFLLVLAYGAAGSSAALLRLNLVFLPLVLLIVFVVLAMNIPFFDYHNLKPAFVTNWQDVLKATKGTLFSFLGLEIFLFYNVFVNRPKAMKKAVLTGLAIPFLVYMIVFLFVIGIFGCEVTKFTLYPTAELAKQVEIPGGFFERFESIFFTIWVVTLFNTGAMAFDVTILALRALFPGPKRMTWVIALCPFIYLVAMQPQGVREIDLFGEWISYAGIVIGWAFPAMLLGAAKMRGIKGNEGVS</sequence>